<protein>
    <submittedName>
        <fullName evidence="1">Uncharacterized protein</fullName>
    </submittedName>
</protein>
<comment type="caution">
    <text evidence="1">The sequence shown here is derived from an EMBL/GenBank/DDBJ whole genome shotgun (WGS) entry which is preliminary data.</text>
</comment>
<proteinExistence type="predicted"/>
<name>A0A0L6UGR7_9BASI</name>
<organism evidence="1 2">
    <name type="scientific">Puccinia sorghi</name>
    <dbReference type="NCBI Taxonomy" id="27349"/>
    <lineage>
        <taxon>Eukaryota</taxon>
        <taxon>Fungi</taxon>
        <taxon>Dikarya</taxon>
        <taxon>Basidiomycota</taxon>
        <taxon>Pucciniomycotina</taxon>
        <taxon>Pucciniomycetes</taxon>
        <taxon>Pucciniales</taxon>
        <taxon>Pucciniaceae</taxon>
        <taxon>Puccinia</taxon>
    </lineage>
</organism>
<keyword evidence="2" id="KW-1185">Reference proteome</keyword>
<reference evidence="1 2" key="1">
    <citation type="submission" date="2015-08" db="EMBL/GenBank/DDBJ databases">
        <title>Next Generation Sequencing and Analysis of the Genome of Puccinia sorghi L Schw, the Causal Agent of Maize Common Rust.</title>
        <authorList>
            <person name="Rochi L."/>
            <person name="Burguener G."/>
            <person name="Darino M."/>
            <person name="Turjanski A."/>
            <person name="Kreff E."/>
            <person name="Dieguez M.J."/>
            <person name="Sacco F."/>
        </authorList>
    </citation>
    <scope>NUCLEOTIDE SEQUENCE [LARGE SCALE GENOMIC DNA]</scope>
    <source>
        <strain evidence="1 2">RO10H11247</strain>
    </source>
</reference>
<evidence type="ECO:0000313" key="2">
    <source>
        <dbReference type="Proteomes" id="UP000037035"/>
    </source>
</evidence>
<dbReference type="Proteomes" id="UP000037035">
    <property type="component" value="Unassembled WGS sequence"/>
</dbReference>
<sequence length="131" mass="15351">MILTRNNESEQSWKCPPPRVHTTKRLMKVENSNHQKVLSTHNCNQTLDMKKSNDIFREFSNAEVHQMNINLRKNKTKIRPPITSIQRAIFPAHPLRKVNQNNGEDDDQFLENVEGEDNEEQLLVDLPLSFF</sequence>
<gene>
    <name evidence="1" type="ORF">VP01_618g1</name>
</gene>
<dbReference type="EMBL" id="LAVV01011485">
    <property type="protein sequence ID" value="KNZ47741.1"/>
    <property type="molecule type" value="Genomic_DNA"/>
</dbReference>
<evidence type="ECO:0000313" key="1">
    <source>
        <dbReference type="EMBL" id="KNZ47741.1"/>
    </source>
</evidence>
<accession>A0A0L6UGR7</accession>
<dbReference type="VEuPathDB" id="FungiDB:VP01_618g1"/>
<dbReference type="AlphaFoldDB" id="A0A0L6UGR7"/>